<sequence length="281" mass="29879">MTSVPASNDQPAEAIPAKALGGSLVTEVVRIGLDERTAAHRALPEEAAIAFEINGRSYAVMMGSPVDLADFALGFVLSEQLVHTSSDILELNLRETEHGWLVKLWLEEKCAASVIRRIRLRTAEGSCGLCGLQSLAQVHRPLPRVQKAPSVSDTALFSALASLRKHQPLNAATGGTHAAAFYDRDGHIQLLREDVGRHNALDKLIGALASAGQSPAEGFFLLTSRCSYELVEKTVIAGCSLLVTVSTATSLAVDRAQACGLTLIALARSDAMLEVSSARDE</sequence>
<dbReference type="PANTHER" id="PTHR30592">
    <property type="entry name" value="FORMATE DEHYDROGENASE"/>
    <property type="match status" value="1"/>
</dbReference>
<keyword evidence="2 3" id="KW-0501">Molybdenum cofactor biosynthesis</keyword>
<dbReference type="EMBL" id="BAABBO010000007">
    <property type="protein sequence ID" value="GAA3956963.1"/>
    <property type="molecule type" value="Genomic_DNA"/>
</dbReference>
<evidence type="ECO:0000313" key="4">
    <source>
        <dbReference type="EMBL" id="GAA3956963.1"/>
    </source>
</evidence>
<comment type="function">
    <text evidence="3">Required for formate dehydrogenase (FDH) activity. Acts as a sulfur carrier protein that transfers sulfur from IscS to the molybdenum cofactor prior to its insertion into FDH.</text>
</comment>
<organism evidence="4 5">
    <name type="scientific">Allohahella marinimesophila</name>
    <dbReference type="NCBI Taxonomy" id="1054972"/>
    <lineage>
        <taxon>Bacteria</taxon>
        <taxon>Pseudomonadati</taxon>
        <taxon>Pseudomonadota</taxon>
        <taxon>Gammaproteobacteria</taxon>
        <taxon>Oceanospirillales</taxon>
        <taxon>Hahellaceae</taxon>
        <taxon>Allohahella</taxon>
    </lineage>
</organism>
<comment type="caution">
    <text evidence="4">The sequence shown here is derived from an EMBL/GenBank/DDBJ whole genome shotgun (WGS) entry which is preliminary data.</text>
</comment>
<dbReference type="Pfam" id="PF02634">
    <property type="entry name" value="FdhD-NarQ"/>
    <property type="match status" value="1"/>
</dbReference>
<proteinExistence type="inferred from homology"/>
<dbReference type="Gene3D" id="3.10.20.10">
    <property type="match status" value="1"/>
</dbReference>
<dbReference type="PIRSF" id="PIRSF015626">
    <property type="entry name" value="FdhD"/>
    <property type="match status" value="1"/>
</dbReference>
<comment type="caution">
    <text evidence="3">Lacks conserved residue(s) required for the propagation of feature annotation.</text>
</comment>
<dbReference type="RefSeq" id="WP_344804775.1">
    <property type="nucleotide sequence ID" value="NZ_BAABBO010000007.1"/>
</dbReference>
<dbReference type="HAMAP" id="MF_00187">
    <property type="entry name" value="FdhD"/>
    <property type="match status" value="1"/>
</dbReference>
<evidence type="ECO:0000256" key="2">
    <source>
        <dbReference type="ARBA" id="ARBA00023150"/>
    </source>
</evidence>
<dbReference type="Proteomes" id="UP001501337">
    <property type="component" value="Unassembled WGS sequence"/>
</dbReference>
<comment type="similarity">
    <text evidence="3">Belongs to the FdhD family.</text>
</comment>
<evidence type="ECO:0000256" key="1">
    <source>
        <dbReference type="ARBA" id="ARBA00022490"/>
    </source>
</evidence>
<dbReference type="Gene3D" id="3.40.140.10">
    <property type="entry name" value="Cytidine Deaminase, domain 2"/>
    <property type="match status" value="1"/>
</dbReference>
<comment type="subcellular location">
    <subcellularLocation>
        <location evidence="3">Cytoplasm</location>
    </subcellularLocation>
</comment>
<dbReference type="NCBIfam" id="TIGR00129">
    <property type="entry name" value="fdhD_narQ"/>
    <property type="match status" value="1"/>
</dbReference>
<accession>A0ABP7NZ72</accession>
<dbReference type="SUPFAM" id="SSF53927">
    <property type="entry name" value="Cytidine deaminase-like"/>
    <property type="match status" value="1"/>
</dbReference>
<gene>
    <name evidence="3 4" type="primary">fdhD</name>
    <name evidence="4" type="ORF">GCM10022278_14400</name>
</gene>
<feature type="active site" description="Cysteine persulfide intermediate" evidence="3">
    <location>
        <position position="127"/>
    </location>
</feature>
<reference evidence="5" key="1">
    <citation type="journal article" date="2019" name="Int. J. Syst. Evol. Microbiol.">
        <title>The Global Catalogue of Microorganisms (GCM) 10K type strain sequencing project: providing services to taxonomists for standard genome sequencing and annotation.</title>
        <authorList>
            <consortium name="The Broad Institute Genomics Platform"/>
            <consortium name="The Broad Institute Genome Sequencing Center for Infectious Disease"/>
            <person name="Wu L."/>
            <person name="Ma J."/>
        </authorList>
    </citation>
    <scope>NUCLEOTIDE SEQUENCE [LARGE SCALE GENOMIC DNA]</scope>
    <source>
        <strain evidence="5">JCM 17555</strain>
    </source>
</reference>
<dbReference type="InterPro" id="IPR003786">
    <property type="entry name" value="FdhD"/>
</dbReference>
<dbReference type="PANTHER" id="PTHR30592:SF1">
    <property type="entry name" value="SULFUR CARRIER PROTEIN FDHD"/>
    <property type="match status" value="1"/>
</dbReference>
<evidence type="ECO:0000313" key="5">
    <source>
        <dbReference type="Proteomes" id="UP001501337"/>
    </source>
</evidence>
<protein>
    <recommendedName>
        <fullName evidence="3">Sulfur carrier protein FdhD</fullName>
    </recommendedName>
</protein>
<evidence type="ECO:0000256" key="3">
    <source>
        <dbReference type="HAMAP-Rule" id="MF_00187"/>
    </source>
</evidence>
<name>A0ABP7NZ72_9GAMM</name>
<dbReference type="InterPro" id="IPR016193">
    <property type="entry name" value="Cytidine_deaminase-like"/>
</dbReference>
<keyword evidence="5" id="KW-1185">Reference proteome</keyword>
<keyword evidence="1 3" id="KW-0963">Cytoplasm</keyword>